<dbReference type="GO" id="GO:0009089">
    <property type="term" value="P:lysine biosynthetic process via diaminopimelate"/>
    <property type="evidence" value="ECO:0007669"/>
    <property type="project" value="TreeGrafter"/>
</dbReference>
<reference evidence="3 4" key="2">
    <citation type="submission" date="2015-01" db="EMBL/GenBank/DDBJ databases">
        <authorList>
            <consortium name="NBRP consortium"/>
            <person name="Sawabe T."/>
            <person name="Meirelles P."/>
            <person name="Feng G."/>
            <person name="Sayaka M."/>
            <person name="Hattori M."/>
            <person name="Ohkuma M."/>
        </authorList>
    </citation>
    <scope>NUCLEOTIDE SEQUENCE [LARGE SCALE GENOMIC DNA]</scope>
    <source>
        <strain evidence="4">JCM 19231</strain>
    </source>
</reference>
<dbReference type="GO" id="GO:0009090">
    <property type="term" value="P:homoserine biosynthetic process"/>
    <property type="evidence" value="ECO:0007669"/>
    <property type="project" value="TreeGrafter"/>
</dbReference>
<dbReference type="GO" id="GO:0004072">
    <property type="term" value="F:aspartate kinase activity"/>
    <property type="evidence" value="ECO:0007669"/>
    <property type="project" value="UniProtKB-EC"/>
</dbReference>
<feature type="domain" description="Aspartate/glutamate/uridylate kinase" evidence="2">
    <location>
        <begin position="1"/>
        <end position="71"/>
    </location>
</feature>
<gene>
    <name evidence="3" type="ORF">JCM19231_3831</name>
</gene>
<accession>A0A0B8NUC8</accession>
<dbReference type="EC" id="1.1.1.3" evidence="3"/>
<dbReference type="EC" id="2.7.2.4" evidence="3"/>
<dbReference type="SUPFAM" id="SSF53633">
    <property type="entry name" value="Carbamate kinase-like"/>
    <property type="match status" value="1"/>
</dbReference>
<keyword evidence="3" id="KW-0418">Kinase</keyword>
<evidence type="ECO:0000313" key="4">
    <source>
        <dbReference type="Proteomes" id="UP000031671"/>
    </source>
</evidence>
<dbReference type="PROSITE" id="PS00324">
    <property type="entry name" value="ASPARTOKINASE"/>
    <property type="match status" value="1"/>
</dbReference>
<proteinExistence type="inferred from homology"/>
<dbReference type="Pfam" id="PF00696">
    <property type="entry name" value="AA_kinase"/>
    <property type="match status" value="1"/>
</dbReference>
<name>A0A0B8NUC8_9VIBR</name>
<dbReference type="Gene3D" id="3.40.1160.10">
    <property type="entry name" value="Acetylglutamate kinase-like"/>
    <property type="match status" value="1"/>
</dbReference>
<sequence>MTQLHKFGGSSLANAECFRRVATILKEHSDSHDLVVVSAAGSTTNNLLKWLGALEKDGRVAHEILLELRAYQNQLIEDLLPQEKAEPLQEKLNGELAELVLH</sequence>
<protein>
    <submittedName>
        <fullName evidence="3">Aspartokinase</fullName>
        <ecNumber evidence="3">1.1.1.3</ecNumber>
        <ecNumber evidence="3">2.7.2.4</ecNumber>
    </submittedName>
</protein>
<dbReference type="Proteomes" id="UP000031671">
    <property type="component" value="Unassembled WGS sequence"/>
</dbReference>
<keyword evidence="3" id="KW-0808">Transferase</keyword>
<dbReference type="PANTHER" id="PTHR21499">
    <property type="entry name" value="ASPARTATE KINASE"/>
    <property type="match status" value="1"/>
</dbReference>
<dbReference type="InterPro" id="IPR036393">
    <property type="entry name" value="AceGlu_kinase-like_sf"/>
</dbReference>
<organism evidence="3 4">
    <name type="scientific">Vibrio ishigakensis</name>
    <dbReference type="NCBI Taxonomy" id="1481914"/>
    <lineage>
        <taxon>Bacteria</taxon>
        <taxon>Pseudomonadati</taxon>
        <taxon>Pseudomonadota</taxon>
        <taxon>Gammaproteobacteria</taxon>
        <taxon>Vibrionales</taxon>
        <taxon>Vibrionaceae</taxon>
        <taxon>Vibrio</taxon>
    </lineage>
</organism>
<dbReference type="InterPro" id="IPR018042">
    <property type="entry name" value="Aspartate_kinase_CS"/>
</dbReference>
<dbReference type="PANTHER" id="PTHR21499:SF29">
    <property type="entry name" value="BIFUNCTIONAL ASPARTOKINASE_HOMOSERINE DEHYDROGENASE 2"/>
    <property type="match status" value="1"/>
</dbReference>
<evidence type="ECO:0000259" key="2">
    <source>
        <dbReference type="Pfam" id="PF00696"/>
    </source>
</evidence>
<comment type="similarity">
    <text evidence="1">Belongs to the aspartokinase family.</text>
</comment>
<comment type="caution">
    <text evidence="3">The sequence shown here is derived from an EMBL/GenBank/DDBJ whole genome shotgun (WGS) entry which is preliminary data.</text>
</comment>
<evidence type="ECO:0000313" key="3">
    <source>
        <dbReference type="EMBL" id="GAM54743.1"/>
    </source>
</evidence>
<evidence type="ECO:0000256" key="1">
    <source>
        <dbReference type="ARBA" id="ARBA00010122"/>
    </source>
</evidence>
<dbReference type="AlphaFoldDB" id="A0A0B8NUC8"/>
<reference evidence="3 4" key="1">
    <citation type="submission" date="2015-01" db="EMBL/GenBank/DDBJ databases">
        <title>Vibrio sp. C1 JCM 19231 whole genome shotgun sequence.</title>
        <authorList>
            <person name="Sawabe T."/>
            <person name="Meirelles P."/>
            <person name="Feng G."/>
            <person name="Sayaka M."/>
            <person name="Hattori M."/>
            <person name="Ohkuma M."/>
        </authorList>
    </citation>
    <scope>NUCLEOTIDE SEQUENCE [LARGE SCALE GENOMIC DNA]</scope>
    <source>
        <strain evidence="4">JCM 19231</strain>
    </source>
</reference>
<dbReference type="GO" id="GO:0005829">
    <property type="term" value="C:cytosol"/>
    <property type="evidence" value="ECO:0007669"/>
    <property type="project" value="TreeGrafter"/>
</dbReference>
<dbReference type="InterPro" id="IPR001048">
    <property type="entry name" value="Asp/Glu/Uridylate_kinase"/>
</dbReference>
<dbReference type="GO" id="GO:0004412">
    <property type="term" value="F:homoserine dehydrogenase activity"/>
    <property type="evidence" value="ECO:0007669"/>
    <property type="project" value="UniProtKB-EC"/>
</dbReference>
<dbReference type="EMBL" id="BBRZ01000006">
    <property type="protein sequence ID" value="GAM54743.1"/>
    <property type="molecule type" value="Genomic_DNA"/>
</dbReference>
<keyword evidence="4" id="KW-1185">Reference proteome</keyword>
<keyword evidence="3" id="KW-0560">Oxidoreductase</keyword>